<accession>A0A8J2WP92</accession>
<dbReference type="OrthoDB" id="6375235at2759"/>
<name>A0A8J2WP92_9CRUS</name>
<dbReference type="InterPro" id="IPR036397">
    <property type="entry name" value="RNaseH_sf"/>
</dbReference>
<dbReference type="InterPro" id="IPR012337">
    <property type="entry name" value="RNaseH-like_sf"/>
</dbReference>
<evidence type="ECO:0000313" key="3">
    <source>
        <dbReference type="Proteomes" id="UP000789390"/>
    </source>
</evidence>
<feature type="domain" description="RNase H type-1" evidence="1">
    <location>
        <begin position="1"/>
        <end position="57"/>
    </location>
</feature>
<sequence>MAIHSQRVDSHHLIKDIRQTVSNLLSSGTRTNFIWIPSHVTIPGNERADELATQCLSDPFSPVLSITLSTSEFMNVIHSVRISNLSRSLRLACPSLLPKSRCMGLRPWQVHKSRFISRILHRLRSGRNRLNKTLRHFDADNDGFCPNGCPNLEDSIHVLTICPSYETFREPLRSLVSGLNLDFAFSVLIGVCENVPSNSQFKIRDGVVKFLTQSGLINRI</sequence>
<dbReference type="Proteomes" id="UP000789390">
    <property type="component" value="Unassembled WGS sequence"/>
</dbReference>
<dbReference type="AlphaFoldDB" id="A0A8J2WP92"/>
<proteinExistence type="predicted"/>
<dbReference type="PROSITE" id="PS50879">
    <property type="entry name" value="RNASE_H_1"/>
    <property type="match status" value="1"/>
</dbReference>
<gene>
    <name evidence="2" type="ORF">DGAL_LOCUS15957</name>
</gene>
<evidence type="ECO:0000259" key="1">
    <source>
        <dbReference type="PROSITE" id="PS50879"/>
    </source>
</evidence>
<evidence type="ECO:0000313" key="2">
    <source>
        <dbReference type="EMBL" id="CAH0112242.1"/>
    </source>
</evidence>
<dbReference type="EMBL" id="CAKKLH010000325">
    <property type="protein sequence ID" value="CAH0112242.1"/>
    <property type="molecule type" value="Genomic_DNA"/>
</dbReference>
<dbReference type="InterPro" id="IPR002156">
    <property type="entry name" value="RNaseH_domain"/>
</dbReference>
<organism evidence="2 3">
    <name type="scientific">Daphnia galeata</name>
    <dbReference type="NCBI Taxonomy" id="27404"/>
    <lineage>
        <taxon>Eukaryota</taxon>
        <taxon>Metazoa</taxon>
        <taxon>Ecdysozoa</taxon>
        <taxon>Arthropoda</taxon>
        <taxon>Crustacea</taxon>
        <taxon>Branchiopoda</taxon>
        <taxon>Diplostraca</taxon>
        <taxon>Cladocera</taxon>
        <taxon>Anomopoda</taxon>
        <taxon>Daphniidae</taxon>
        <taxon>Daphnia</taxon>
    </lineage>
</organism>
<dbReference type="Gene3D" id="3.30.420.10">
    <property type="entry name" value="Ribonuclease H-like superfamily/Ribonuclease H"/>
    <property type="match status" value="1"/>
</dbReference>
<dbReference type="GO" id="GO:0003676">
    <property type="term" value="F:nucleic acid binding"/>
    <property type="evidence" value="ECO:0007669"/>
    <property type="project" value="InterPro"/>
</dbReference>
<dbReference type="GO" id="GO:0004523">
    <property type="term" value="F:RNA-DNA hybrid ribonuclease activity"/>
    <property type="evidence" value="ECO:0007669"/>
    <property type="project" value="InterPro"/>
</dbReference>
<comment type="caution">
    <text evidence="2">The sequence shown here is derived from an EMBL/GenBank/DDBJ whole genome shotgun (WGS) entry which is preliminary data.</text>
</comment>
<dbReference type="SUPFAM" id="SSF53098">
    <property type="entry name" value="Ribonuclease H-like"/>
    <property type="match status" value="1"/>
</dbReference>
<protein>
    <recommendedName>
        <fullName evidence="1">RNase H type-1 domain-containing protein</fullName>
    </recommendedName>
</protein>
<reference evidence="2" key="1">
    <citation type="submission" date="2021-11" db="EMBL/GenBank/DDBJ databases">
        <authorList>
            <person name="Schell T."/>
        </authorList>
    </citation>
    <scope>NUCLEOTIDE SEQUENCE</scope>
    <source>
        <strain evidence="2">M5</strain>
    </source>
</reference>
<keyword evidence="3" id="KW-1185">Reference proteome</keyword>